<dbReference type="OrthoDB" id="3543178at2"/>
<gene>
    <name evidence="1" type="ORF">D7231_10390</name>
</gene>
<sequence length="334" mass="34592">MTLPDDAGELVAEYVTGLQHTRVHRSARDASDGSGASGGFLWWHRPGALHPGPLTAPAAAAVPDLSGVPGAALLVTPVPAGGGLLHRAPGAVSVVTWLADPRPGARRLAAHALAAAGRALRALHDTPLPPGLPAGPPAALRRMRAWADGRDGLLPGAARLREETLAVWGTDRLDRVRTWWEAAVAPAAPSLIHGGASLGALVPPLHRGRTALLTGEDLAAGSPALDLGWLLGDLAELAWSERRNGGPESAEGPDLRHVLLTAYGSRGLDAAGLDPAGRDLAGLGRAAVLRVVTHMQDFAAYCDWTEELHDYIAFTAELIDEEGRRALPGPGGTP</sequence>
<dbReference type="RefSeq" id="WP_120754720.1">
    <property type="nucleotide sequence ID" value="NZ_RBAM01000004.1"/>
</dbReference>
<comment type="caution">
    <text evidence="1">The sequence shown here is derived from an EMBL/GenBank/DDBJ whole genome shotgun (WGS) entry which is preliminary data.</text>
</comment>
<evidence type="ECO:0008006" key="3">
    <source>
        <dbReference type="Google" id="ProtNLM"/>
    </source>
</evidence>
<dbReference type="Proteomes" id="UP000270343">
    <property type="component" value="Unassembled WGS sequence"/>
</dbReference>
<protein>
    <recommendedName>
        <fullName evidence="3">Aminoglycoside phosphotransferase domain-containing protein</fullName>
    </recommendedName>
</protein>
<dbReference type="AlphaFoldDB" id="A0A3B0BRI2"/>
<organism evidence="1 2">
    <name type="scientific">Streptomyces klenkii</name>
    <dbReference type="NCBI Taxonomy" id="1420899"/>
    <lineage>
        <taxon>Bacteria</taxon>
        <taxon>Bacillati</taxon>
        <taxon>Actinomycetota</taxon>
        <taxon>Actinomycetes</taxon>
        <taxon>Kitasatosporales</taxon>
        <taxon>Streptomycetaceae</taxon>
        <taxon>Streptomyces</taxon>
    </lineage>
</organism>
<proteinExistence type="predicted"/>
<accession>A0A3B0BRI2</accession>
<evidence type="ECO:0000313" key="2">
    <source>
        <dbReference type="Proteomes" id="UP000270343"/>
    </source>
</evidence>
<evidence type="ECO:0000313" key="1">
    <source>
        <dbReference type="EMBL" id="RKN74296.1"/>
    </source>
</evidence>
<name>A0A3B0BRI2_9ACTN</name>
<dbReference type="InterPro" id="IPR011009">
    <property type="entry name" value="Kinase-like_dom_sf"/>
</dbReference>
<dbReference type="EMBL" id="RBAM01000004">
    <property type="protein sequence ID" value="RKN74296.1"/>
    <property type="molecule type" value="Genomic_DNA"/>
</dbReference>
<dbReference type="SUPFAM" id="SSF56112">
    <property type="entry name" value="Protein kinase-like (PK-like)"/>
    <property type="match status" value="1"/>
</dbReference>
<keyword evidence="2" id="KW-1185">Reference proteome</keyword>
<reference evidence="1 2" key="1">
    <citation type="journal article" date="2015" name="Antonie Van Leeuwenhoek">
        <title>Streptomyces klenkii sp. nov., isolated from deep marine sediment.</title>
        <authorList>
            <person name="Veyisoglu A."/>
            <person name="Sahin N."/>
        </authorList>
    </citation>
    <scope>NUCLEOTIDE SEQUENCE [LARGE SCALE GENOMIC DNA]</scope>
    <source>
        <strain evidence="1 2">KCTC 29202</strain>
    </source>
</reference>